<feature type="compositionally biased region" description="Acidic residues" evidence="1">
    <location>
        <begin position="19"/>
        <end position="32"/>
    </location>
</feature>
<comment type="caution">
    <text evidence="2">The sequence shown here is derived from an EMBL/GenBank/DDBJ whole genome shotgun (WGS) entry which is preliminary data.</text>
</comment>
<reference evidence="2 3" key="1">
    <citation type="journal article" date="2019" name="Int. J. Syst. Evol. Microbiol.">
        <title>The Global Catalogue of Microorganisms (GCM) 10K type strain sequencing project: providing services to taxonomists for standard genome sequencing and annotation.</title>
        <authorList>
            <consortium name="The Broad Institute Genomics Platform"/>
            <consortium name="The Broad Institute Genome Sequencing Center for Infectious Disease"/>
            <person name="Wu L."/>
            <person name="Ma J."/>
        </authorList>
    </citation>
    <scope>NUCLEOTIDE SEQUENCE [LARGE SCALE GENOMIC DNA]</scope>
    <source>
        <strain evidence="2 3">JCM 3106</strain>
    </source>
</reference>
<dbReference type="EMBL" id="BAAAWD010000002">
    <property type="protein sequence ID" value="GAA2985441.1"/>
    <property type="molecule type" value="Genomic_DNA"/>
</dbReference>
<organism evidence="2 3">
    <name type="scientific">Streptosporangium longisporum</name>
    <dbReference type="NCBI Taxonomy" id="46187"/>
    <lineage>
        <taxon>Bacteria</taxon>
        <taxon>Bacillati</taxon>
        <taxon>Actinomycetota</taxon>
        <taxon>Actinomycetes</taxon>
        <taxon>Streptosporangiales</taxon>
        <taxon>Streptosporangiaceae</taxon>
        <taxon>Streptosporangium</taxon>
    </lineage>
</organism>
<accession>A0ABN3XPP4</accession>
<gene>
    <name evidence="2" type="ORF">GCM10017559_01240</name>
</gene>
<feature type="compositionally biased region" description="Low complexity" evidence="1">
    <location>
        <begin position="54"/>
        <end position="67"/>
    </location>
</feature>
<evidence type="ECO:0000313" key="2">
    <source>
        <dbReference type="EMBL" id="GAA2985441.1"/>
    </source>
</evidence>
<name>A0ABN3XPP4_9ACTN</name>
<evidence type="ECO:0000256" key="1">
    <source>
        <dbReference type="SAM" id="MobiDB-lite"/>
    </source>
</evidence>
<feature type="region of interest" description="Disordered" evidence="1">
    <location>
        <begin position="1"/>
        <end position="67"/>
    </location>
</feature>
<dbReference type="Proteomes" id="UP001499930">
    <property type="component" value="Unassembled WGS sequence"/>
</dbReference>
<proteinExistence type="predicted"/>
<sequence length="96" mass="10103">MSIPFSRMHRANARGSGDAEGDTEDEAPDEAADEGRTVSATEATPPPVGAWPQPAGARAASTPTSSAARRNVMWMHLRPREVGRLPRVHPVYGGGG</sequence>
<protein>
    <submittedName>
        <fullName evidence="2">Uncharacterized protein</fullName>
    </submittedName>
</protein>
<keyword evidence="3" id="KW-1185">Reference proteome</keyword>
<evidence type="ECO:0000313" key="3">
    <source>
        <dbReference type="Proteomes" id="UP001499930"/>
    </source>
</evidence>